<evidence type="ECO:0000313" key="4">
    <source>
        <dbReference type="Proteomes" id="UP000694865"/>
    </source>
</evidence>
<protein>
    <recommendedName>
        <fullName evidence="2">Cilia- and flagella-associated protein HOATZ</fullName>
    </recommendedName>
</protein>
<evidence type="ECO:0000256" key="1">
    <source>
        <dbReference type="ARBA" id="ARBA00023451"/>
    </source>
</evidence>
<dbReference type="PANTHER" id="PTHR47231:SF1">
    <property type="entry name" value="CILIA- AND FLAGELLA-ASSOCIATED PROTEIN HOATZ"/>
    <property type="match status" value="1"/>
</dbReference>
<reference evidence="5" key="1">
    <citation type="submission" date="2025-08" db="UniProtKB">
        <authorList>
            <consortium name="RefSeq"/>
        </authorList>
    </citation>
    <scope>IDENTIFICATION</scope>
    <source>
        <tissue evidence="5">Testes</tissue>
    </source>
</reference>
<gene>
    <name evidence="5" type="primary">LOC102803059</name>
</gene>
<evidence type="ECO:0000256" key="2">
    <source>
        <dbReference type="ARBA" id="ARBA00023657"/>
    </source>
</evidence>
<comment type="similarity">
    <text evidence="1">Belongs to the HOATZ family.</text>
</comment>
<dbReference type="RefSeq" id="XP_006816792.1">
    <property type="nucleotide sequence ID" value="XM_006816729.1"/>
</dbReference>
<evidence type="ECO:0000256" key="3">
    <source>
        <dbReference type="SAM" id="Coils"/>
    </source>
</evidence>
<accession>A0ABM0M9V1</accession>
<feature type="coiled-coil region" evidence="3">
    <location>
        <begin position="92"/>
        <end position="123"/>
    </location>
</feature>
<dbReference type="Pfam" id="PF17664">
    <property type="entry name" value="HOATZ-like"/>
    <property type="match status" value="1"/>
</dbReference>
<sequence length="204" mass="23713">MATSTTQIMPDEFTEFVGSSSEDQAYAKVFWQSITLHPPIESRLVSGDIRQRLPVAKPKGTYINKSYKPIQKPPKLTKFLHVSHGQVLQEESLKLMKQAQKREEDLQRLRKRKEERAEIFTEDLTAREILEINYPARINFMGGILSFGEFYISYSYKHSQKAMVYMQSLLSEYGDEQEEEVSDAMQQLDQFDKKINSQDDNDSD</sequence>
<organism evidence="4 5">
    <name type="scientific">Saccoglossus kowalevskii</name>
    <name type="common">Acorn worm</name>
    <dbReference type="NCBI Taxonomy" id="10224"/>
    <lineage>
        <taxon>Eukaryota</taxon>
        <taxon>Metazoa</taxon>
        <taxon>Hemichordata</taxon>
        <taxon>Enteropneusta</taxon>
        <taxon>Harrimaniidae</taxon>
        <taxon>Saccoglossus</taxon>
    </lineage>
</organism>
<dbReference type="InterPro" id="IPR040681">
    <property type="entry name" value="HOATZ-like"/>
</dbReference>
<keyword evidence="4" id="KW-1185">Reference proteome</keyword>
<dbReference type="GeneID" id="102803059"/>
<dbReference type="PANTHER" id="PTHR47231">
    <property type="entry name" value="UPF0722 PROTEIN C11ORF88"/>
    <property type="match status" value="1"/>
</dbReference>
<dbReference type="Proteomes" id="UP000694865">
    <property type="component" value="Unplaced"/>
</dbReference>
<evidence type="ECO:0000313" key="5">
    <source>
        <dbReference type="RefSeq" id="XP_006816792.1"/>
    </source>
</evidence>
<name>A0ABM0M9V1_SACKO</name>
<proteinExistence type="inferred from homology"/>
<keyword evidence="3" id="KW-0175">Coiled coil</keyword>